<evidence type="ECO:0000256" key="7">
    <source>
        <dbReference type="ARBA" id="ARBA00022737"/>
    </source>
</evidence>
<evidence type="ECO:0000259" key="20">
    <source>
        <dbReference type="PROSITE" id="PS50026"/>
    </source>
</evidence>
<dbReference type="Gene3D" id="3.30.200.20">
    <property type="entry name" value="Phosphorylase Kinase, domain 1"/>
    <property type="match status" value="1"/>
</dbReference>
<dbReference type="InterPro" id="IPR000742">
    <property type="entry name" value="EGF"/>
</dbReference>
<evidence type="ECO:0000256" key="2">
    <source>
        <dbReference type="ARBA" id="ARBA00022527"/>
    </source>
</evidence>
<accession>A0A9D5C720</accession>
<evidence type="ECO:0000313" key="22">
    <source>
        <dbReference type="Proteomes" id="UP001085076"/>
    </source>
</evidence>
<dbReference type="AlphaFoldDB" id="A0A9D5C720"/>
<evidence type="ECO:0000256" key="18">
    <source>
        <dbReference type="SAM" id="SignalP"/>
    </source>
</evidence>
<feature type="domain" description="Protein kinase" evidence="19">
    <location>
        <begin position="515"/>
        <end position="797"/>
    </location>
</feature>
<dbReference type="PROSITE" id="PS00107">
    <property type="entry name" value="PROTEIN_KINASE_ATP"/>
    <property type="match status" value="1"/>
</dbReference>
<dbReference type="GO" id="GO:0007166">
    <property type="term" value="P:cell surface receptor signaling pathway"/>
    <property type="evidence" value="ECO:0007669"/>
    <property type="project" value="InterPro"/>
</dbReference>
<keyword evidence="13" id="KW-1015">Disulfide bond</keyword>
<keyword evidence="4" id="KW-0808">Transferase</keyword>
<dbReference type="CDD" id="cd00054">
    <property type="entry name" value="EGF_CA"/>
    <property type="match status" value="1"/>
</dbReference>
<dbReference type="GO" id="GO:0004674">
    <property type="term" value="F:protein serine/threonine kinase activity"/>
    <property type="evidence" value="ECO:0007669"/>
    <property type="project" value="UniProtKB-KW"/>
</dbReference>
<evidence type="ECO:0000256" key="17">
    <source>
        <dbReference type="SAM" id="Phobius"/>
    </source>
</evidence>
<keyword evidence="3 15" id="KW-0245">EGF-like domain</keyword>
<keyword evidence="8 16" id="KW-0547">Nucleotide-binding</keyword>
<evidence type="ECO:0000256" key="4">
    <source>
        <dbReference type="ARBA" id="ARBA00022679"/>
    </source>
</evidence>
<dbReference type="Pfam" id="PF13947">
    <property type="entry name" value="GUB_WAK_bind"/>
    <property type="match status" value="1"/>
</dbReference>
<feature type="signal peptide" evidence="18">
    <location>
        <begin position="1"/>
        <end position="18"/>
    </location>
</feature>
<feature type="binding site" evidence="16">
    <location>
        <position position="544"/>
    </location>
    <ligand>
        <name>ATP</name>
        <dbReference type="ChEBI" id="CHEBI:30616"/>
    </ligand>
</feature>
<dbReference type="Gene3D" id="2.10.25.10">
    <property type="entry name" value="Laminin"/>
    <property type="match status" value="1"/>
</dbReference>
<dbReference type="PROSITE" id="PS50011">
    <property type="entry name" value="PROTEIN_KINASE_DOM"/>
    <property type="match status" value="1"/>
</dbReference>
<keyword evidence="12 17" id="KW-0472">Membrane</keyword>
<dbReference type="SUPFAM" id="SSF56112">
    <property type="entry name" value="Protein kinase-like (PK-like)"/>
    <property type="match status" value="1"/>
</dbReference>
<keyword evidence="10 16" id="KW-0067">ATP-binding</keyword>
<dbReference type="OrthoDB" id="4062651at2759"/>
<evidence type="ECO:0000256" key="11">
    <source>
        <dbReference type="ARBA" id="ARBA00022989"/>
    </source>
</evidence>
<dbReference type="SUPFAM" id="SSF57184">
    <property type="entry name" value="Growth factor receptor domain"/>
    <property type="match status" value="1"/>
</dbReference>
<keyword evidence="6 18" id="KW-0732">Signal</keyword>
<dbReference type="CDD" id="cd14066">
    <property type="entry name" value="STKc_IRAK"/>
    <property type="match status" value="1"/>
</dbReference>
<sequence>MPSWLRRIGLSLMSLISGRVITQGMQEGFLWCLTGPLEHITCREVSKNKESYACLSDNSVCIDSMNGPGCICNCSIDYQGNPYLINGCQAMRMKRIQVLLMELLILGEAAAFTMVASLNLSLPGCPESCGDIIIPYPFGIGTGCFKEGFEITCNLNNGTSVPLIGTLKLINISLLLSQARVYKRIAFACYDDLGNMDKNHTSNAPIDLNYKGSPYKLSDTSNKFTAIGCDTLAYILSSPDEDDYMTGCLSVCKNESSVINGSCSGIGCCQTSIPKGLNYYQVVFDPKFNHSSVWAFNPCSYAFLADQDWFRFNSSDIYLYDFYWRNDRQVPLVLDWSIQGGTCKEAKANATAYACLSNNSECHDSHNGPGYFCSCLEGYYGNPYLTKGCQDIDECDLPEEYPCYGNCHNTEGNYNCSCPPGWHGDPTVIGGCKKNSERFPLSLKLILGIGSSLFFLVILASWIYLALEKRKYMKMREQFFKENGGLLLQQHIKSHTSASFKIFSKEELEKATDNFDTKRILGHGGHGTVYQGTLKDNRVVAIKKSKTIDAGQTKDFATEMLILSQINHRNVVKLLGCCLEVEVPMLVYEFISNGTLFQYIHERSSNTPIPLEVRLKIAAETADALAYLHSSASPPIIHGDVKSANILLDAKYNAKVSDFGASKQAPMDEIQLATLVKGTCGYLDPEYLQTCQLTEKSDVYSFGVVLLEILTGKKAIYFETSGKERSLSSSFISALKENRLLDILDDEVKNNASTTQLKEVAKLAGQCLNIKGDERPTMKEVAEYLDRSRRSGQHPWLEENHLEEEKSLLGESGSSYGNNTEDGYSSELQVVINLNADDHGIVSNFSPPADSL</sequence>
<dbReference type="GO" id="GO:0005886">
    <property type="term" value="C:plasma membrane"/>
    <property type="evidence" value="ECO:0007669"/>
    <property type="project" value="TreeGrafter"/>
</dbReference>
<dbReference type="PANTHER" id="PTHR27005">
    <property type="entry name" value="WALL-ASSOCIATED RECEPTOR KINASE-LIKE 21"/>
    <property type="match status" value="1"/>
</dbReference>
<dbReference type="Gene3D" id="1.10.510.10">
    <property type="entry name" value="Transferase(Phosphotransferase) domain 1"/>
    <property type="match status" value="1"/>
</dbReference>
<evidence type="ECO:0000256" key="14">
    <source>
        <dbReference type="ARBA" id="ARBA00023180"/>
    </source>
</evidence>
<dbReference type="GO" id="GO:0005509">
    <property type="term" value="F:calcium ion binding"/>
    <property type="evidence" value="ECO:0007669"/>
    <property type="project" value="InterPro"/>
</dbReference>
<keyword evidence="5 17" id="KW-0812">Transmembrane</keyword>
<dbReference type="GO" id="GO:0005524">
    <property type="term" value="F:ATP binding"/>
    <property type="evidence" value="ECO:0007669"/>
    <property type="project" value="UniProtKB-UniRule"/>
</dbReference>
<dbReference type="InterPro" id="IPR018097">
    <property type="entry name" value="EGF_Ca-bd_CS"/>
</dbReference>
<dbReference type="InterPro" id="IPR011009">
    <property type="entry name" value="Kinase-like_dom_sf"/>
</dbReference>
<protein>
    <submittedName>
        <fullName evidence="21">Uncharacterized protein</fullName>
    </submittedName>
</protein>
<reference evidence="21" key="2">
    <citation type="journal article" date="2022" name="Hortic Res">
        <title>The genome of Dioscorea zingiberensis sheds light on the biosynthesis, origin and evolution of the medicinally important diosgenin saponins.</title>
        <authorList>
            <person name="Li Y."/>
            <person name="Tan C."/>
            <person name="Li Z."/>
            <person name="Guo J."/>
            <person name="Li S."/>
            <person name="Chen X."/>
            <person name="Wang C."/>
            <person name="Dai X."/>
            <person name="Yang H."/>
            <person name="Song W."/>
            <person name="Hou L."/>
            <person name="Xu J."/>
            <person name="Tong Z."/>
            <person name="Xu A."/>
            <person name="Yuan X."/>
            <person name="Wang W."/>
            <person name="Yang Q."/>
            <person name="Chen L."/>
            <person name="Sun Z."/>
            <person name="Wang K."/>
            <person name="Pan B."/>
            <person name="Chen J."/>
            <person name="Bao Y."/>
            <person name="Liu F."/>
            <person name="Qi X."/>
            <person name="Gang D.R."/>
            <person name="Wen J."/>
            <person name="Li J."/>
        </authorList>
    </citation>
    <scope>NUCLEOTIDE SEQUENCE</scope>
    <source>
        <strain evidence="21">Dzin_1.0</strain>
    </source>
</reference>
<feature type="chain" id="PRO_5039345286" evidence="18">
    <location>
        <begin position="19"/>
        <end position="852"/>
    </location>
</feature>
<dbReference type="EMBL" id="JAGGNH010000007">
    <property type="protein sequence ID" value="KAJ0967580.1"/>
    <property type="molecule type" value="Genomic_DNA"/>
</dbReference>
<gene>
    <name evidence="21" type="ORF">J5N97_024497</name>
</gene>
<dbReference type="FunFam" id="2.10.25.10:FF:000355">
    <property type="entry name" value="Wall-associated receptor kinase 3"/>
    <property type="match status" value="1"/>
</dbReference>
<evidence type="ECO:0000256" key="9">
    <source>
        <dbReference type="ARBA" id="ARBA00022777"/>
    </source>
</evidence>
<dbReference type="InterPro" id="IPR008271">
    <property type="entry name" value="Ser/Thr_kinase_AS"/>
</dbReference>
<dbReference type="Proteomes" id="UP001085076">
    <property type="component" value="Miscellaneous, Linkage group lg07"/>
</dbReference>
<name>A0A9D5C720_9LILI</name>
<evidence type="ECO:0000256" key="5">
    <source>
        <dbReference type="ARBA" id="ARBA00022692"/>
    </source>
</evidence>
<evidence type="ECO:0000256" key="16">
    <source>
        <dbReference type="PROSITE-ProRule" id="PRU10141"/>
    </source>
</evidence>
<dbReference type="InterPro" id="IPR000719">
    <property type="entry name" value="Prot_kinase_dom"/>
</dbReference>
<evidence type="ECO:0000256" key="6">
    <source>
        <dbReference type="ARBA" id="ARBA00022729"/>
    </source>
</evidence>
<evidence type="ECO:0000256" key="15">
    <source>
        <dbReference type="PROSITE-ProRule" id="PRU00076"/>
    </source>
</evidence>
<feature type="transmembrane region" description="Helical" evidence="17">
    <location>
        <begin position="445"/>
        <end position="467"/>
    </location>
</feature>
<dbReference type="GO" id="GO:0030247">
    <property type="term" value="F:polysaccharide binding"/>
    <property type="evidence" value="ECO:0007669"/>
    <property type="project" value="InterPro"/>
</dbReference>
<dbReference type="InterPro" id="IPR009030">
    <property type="entry name" value="Growth_fac_rcpt_cys_sf"/>
</dbReference>
<dbReference type="SMART" id="SM00179">
    <property type="entry name" value="EGF_CA"/>
    <property type="match status" value="1"/>
</dbReference>
<evidence type="ECO:0000256" key="13">
    <source>
        <dbReference type="ARBA" id="ARBA00023157"/>
    </source>
</evidence>
<evidence type="ECO:0000256" key="1">
    <source>
        <dbReference type="ARBA" id="ARBA00004479"/>
    </source>
</evidence>
<evidence type="ECO:0000256" key="10">
    <source>
        <dbReference type="ARBA" id="ARBA00022840"/>
    </source>
</evidence>
<evidence type="ECO:0000256" key="3">
    <source>
        <dbReference type="ARBA" id="ARBA00022536"/>
    </source>
</evidence>
<keyword evidence="11 17" id="KW-1133">Transmembrane helix</keyword>
<evidence type="ECO:0000313" key="21">
    <source>
        <dbReference type="EMBL" id="KAJ0967580.1"/>
    </source>
</evidence>
<organism evidence="21 22">
    <name type="scientific">Dioscorea zingiberensis</name>
    <dbReference type="NCBI Taxonomy" id="325984"/>
    <lineage>
        <taxon>Eukaryota</taxon>
        <taxon>Viridiplantae</taxon>
        <taxon>Streptophyta</taxon>
        <taxon>Embryophyta</taxon>
        <taxon>Tracheophyta</taxon>
        <taxon>Spermatophyta</taxon>
        <taxon>Magnoliopsida</taxon>
        <taxon>Liliopsida</taxon>
        <taxon>Dioscoreales</taxon>
        <taxon>Dioscoreaceae</taxon>
        <taxon>Dioscorea</taxon>
    </lineage>
</organism>
<dbReference type="InterPro" id="IPR025287">
    <property type="entry name" value="WAK_GUB"/>
</dbReference>
<proteinExistence type="predicted"/>
<comment type="subcellular location">
    <subcellularLocation>
        <location evidence="1">Membrane</location>
        <topology evidence="1">Single-pass type I membrane protein</topology>
    </subcellularLocation>
</comment>
<dbReference type="Pfam" id="PF07714">
    <property type="entry name" value="PK_Tyr_Ser-Thr"/>
    <property type="match status" value="1"/>
</dbReference>
<dbReference type="SMART" id="SM00181">
    <property type="entry name" value="EGF"/>
    <property type="match status" value="3"/>
</dbReference>
<dbReference type="FunFam" id="1.10.510.10:FF:000084">
    <property type="entry name" value="Wall-associated receptor kinase 2"/>
    <property type="match status" value="1"/>
</dbReference>
<keyword evidence="14" id="KW-0325">Glycoprotein</keyword>
<keyword evidence="2" id="KW-0723">Serine/threonine-protein kinase</keyword>
<evidence type="ECO:0000256" key="12">
    <source>
        <dbReference type="ARBA" id="ARBA00023136"/>
    </source>
</evidence>
<dbReference type="PROSITE" id="PS00010">
    <property type="entry name" value="ASX_HYDROXYL"/>
    <property type="match status" value="1"/>
</dbReference>
<dbReference type="InterPro" id="IPR000152">
    <property type="entry name" value="EGF-type_Asp/Asn_hydroxyl_site"/>
</dbReference>
<dbReference type="InterPro" id="IPR001245">
    <property type="entry name" value="Ser-Thr/Tyr_kinase_cat_dom"/>
</dbReference>
<evidence type="ECO:0000256" key="8">
    <source>
        <dbReference type="ARBA" id="ARBA00022741"/>
    </source>
</evidence>
<dbReference type="PROSITE" id="PS01187">
    <property type="entry name" value="EGF_CA"/>
    <property type="match status" value="1"/>
</dbReference>
<reference evidence="21" key="1">
    <citation type="submission" date="2021-03" db="EMBL/GenBank/DDBJ databases">
        <authorList>
            <person name="Li Z."/>
            <person name="Yang C."/>
        </authorList>
    </citation>
    <scope>NUCLEOTIDE SEQUENCE</scope>
    <source>
        <strain evidence="21">Dzin_1.0</strain>
        <tissue evidence="21">Leaf</tissue>
    </source>
</reference>
<dbReference type="InterPro" id="IPR045274">
    <property type="entry name" value="WAK-like"/>
</dbReference>
<dbReference type="InterPro" id="IPR017441">
    <property type="entry name" value="Protein_kinase_ATP_BS"/>
</dbReference>
<dbReference type="InterPro" id="IPR001881">
    <property type="entry name" value="EGF-like_Ca-bd_dom"/>
</dbReference>
<keyword evidence="9" id="KW-0418">Kinase</keyword>
<keyword evidence="22" id="KW-1185">Reference proteome</keyword>
<dbReference type="SMART" id="SM00220">
    <property type="entry name" value="S_TKc"/>
    <property type="match status" value="1"/>
</dbReference>
<evidence type="ECO:0000259" key="19">
    <source>
        <dbReference type="PROSITE" id="PS50011"/>
    </source>
</evidence>
<feature type="domain" description="EGF-like" evidence="20">
    <location>
        <begin position="391"/>
        <end position="425"/>
    </location>
</feature>
<dbReference type="FunFam" id="3.30.200.20:FF:000043">
    <property type="entry name" value="Wall-associated receptor kinase 2"/>
    <property type="match status" value="1"/>
</dbReference>
<dbReference type="PROSITE" id="PS50026">
    <property type="entry name" value="EGF_3"/>
    <property type="match status" value="1"/>
</dbReference>
<comment type="caution">
    <text evidence="15">Lacks conserved residue(s) required for the propagation of feature annotation.</text>
</comment>
<dbReference type="PANTHER" id="PTHR27005:SF479">
    <property type="entry name" value="OS06G0706600 PROTEIN"/>
    <property type="match status" value="1"/>
</dbReference>
<dbReference type="FunFam" id="2.10.25.10:FF:000628">
    <property type="entry name" value="Wall-associated receptor kinase 2"/>
    <property type="match status" value="1"/>
</dbReference>
<keyword evidence="7" id="KW-0677">Repeat</keyword>
<dbReference type="PROSITE" id="PS00108">
    <property type="entry name" value="PROTEIN_KINASE_ST"/>
    <property type="match status" value="1"/>
</dbReference>
<comment type="caution">
    <text evidence="21">The sequence shown here is derived from an EMBL/GenBank/DDBJ whole genome shotgun (WGS) entry which is preliminary data.</text>
</comment>